<dbReference type="EMBL" id="PEBQ01000103">
    <property type="protein sequence ID" value="PHY94179.1"/>
    <property type="molecule type" value="Genomic_DNA"/>
</dbReference>
<evidence type="ECO:0000313" key="2">
    <source>
        <dbReference type="Proteomes" id="UP000228751"/>
    </source>
</evidence>
<comment type="caution">
    <text evidence="1">The sequence shown here is derived from an EMBL/GenBank/DDBJ whole genome shotgun (WGS) entry which is preliminary data.</text>
</comment>
<name>A0A2G4RC61_9PROT</name>
<protein>
    <submittedName>
        <fullName evidence="1">Uncharacterized protein</fullName>
    </submittedName>
</protein>
<dbReference type="AlphaFoldDB" id="A0A2G4RC61"/>
<sequence length="94" mass="10596">MTDSTINTPDNQNPSHSTILSHDEWEIRARKAGLKQVQLASLAGISPNTVYRAFAGHWNNGDVPGYLKAIIMAWEIMNEDQKKEWRENIASQTS</sequence>
<evidence type="ECO:0000313" key="1">
    <source>
        <dbReference type="EMBL" id="PHY94179.1"/>
    </source>
</evidence>
<accession>A0A2G4RC61</accession>
<dbReference type="Proteomes" id="UP000228751">
    <property type="component" value="Unassembled WGS sequence"/>
</dbReference>
<keyword evidence="2" id="KW-1185">Reference proteome</keyword>
<dbReference type="OrthoDB" id="8004570at2"/>
<dbReference type="CDD" id="cd00093">
    <property type="entry name" value="HTH_XRE"/>
    <property type="match status" value="1"/>
</dbReference>
<dbReference type="GeneID" id="66349914"/>
<organism evidence="1 2">
    <name type="scientific">Acetobacter pomorum</name>
    <dbReference type="NCBI Taxonomy" id="65959"/>
    <lineage>
        <taxon>Bacteria</taxon>
        <taxon>Pseudomonadati</taxon>
        <taxon>Pseudomonadota</taxon>
        <taxon>Alphaproteobacteria</taxon>
        <taxon>Acetobacterales</taxon>
        <taxon>Acetobacteraceae</taxon>
        <taxon>Acetobacter</taxon>
    </lineage>
</organism>
<dbReference type="InterPro" id="IPR001387">
    <property type="entry name" value="Cro/C1-type_HTH"/>
</dbReference>
<proteinExistence type="predicted"/>
<gene>
    <name evidence="1" type="ORF">CSR02_07730</name>
</gene>
<reference evidence="1 2" key="1">
    <citation type="submission" date="2017-10" db="EMBL/GenBank/DDBJ databases">
        <title>Genomic analysis of the genus Acetobacter.</title>
        <authorList>
            <person name="Kim K.H."/>
            <person name="Chun B.H."/>
            <person name="Son A.R."/>
            <person name="Jeon C.O."/>
        </authorList>
    </citation>
    <scope>NUCLEOTIDE SEQUENCE [LARGE SCALE GENOMIC DNA]</scope>
    <source>
        <strain evidence="1 2">LHT 2458</strain>
    </source>
</reference>
<dbReference type="RefSeq" id="WP_099541167.1">
    <property type="nucleotide sequence ID" value="NZ_PEBQ01000103.1"/>
</dbReference>